<feature type="region of interest" description="Disordered" evidence="1">
    <location>
        <begin position="1"/>
        <end position="20"/>
    </location>
</feature>
<proteinExistence type="predicted"/>
<organism evidence="2 3">
    <name type="scientific">Chondromyces crocatus</name>
    <dbReference type="NCBI Taxonomy" id="52"/>
    <lineage>
        <taxon>Bacteria</taxon>
        <taxon>Pseudomonadati</taxon>
        <taxon>Myxococcota</taxon>
        <taxon>Polyangia</taxon>
        <taxon>Polyangiales</taxon>
        <taxon>Polyangiaceae</taxon>
        <taxon>Chondromyces</taxon>
    </lineage>
</organism>
<evidence type="ECO:0000313" key="2">
    <source>
        <dbReference type="EMBL" id="AKT43366.1"/>
    </source>
</evidence>
<evidence type="ECO:0000313" key="3">
    <source>
        <dbReference type="Proteomes" id="UP000067626"/>
    </source>
</evidence>
<keyword evidence="3" id="KW-1185">Reference proteome</keyword>
<dbReference type="AlphaFoldDB" id="A0A0K1ER93"/>
<dbReference type="EMBL" id="CP012159">
    <property type="protein sequence ID" value="AKT43366.1"/>
    <property type="molecule type" value="Genomic_DNA"/>
</dbReference>
<gene>
    <name evidence="2" type="ORF">CMC5_075980</name>
</gene>
<dbReference type="Pfam" id="PF08899">
    <property type="entry name" value="DUF1844"/>
    <property type="match status" value="1"/>
</dbReference>
<protein>
    <recommendedName>
        <fullName evidence="4">DUF1844 domain-containing protein</fullName>
    </recommendedName>
</protein>
<evidence type="ECO:0008006" key="4">
    <source>
        <dbReference type="Google" id="ProtNLM"/>
    </source>
</evidence>
<evidence type="ECO:0000256" key="1">
    <source>
        <dbReference type="SAM" id="MobiDB-lite"/>
    </source>
</evidence>
<dbReference type="STRING" id="52.CMC5_075980"/>
<dbReference type="InterPro" id="IPR014995">
    <property type="entry name" value="DUF1844"/>
</dbReference>
<name>A0A0K1ER93_CHOCO</name>
<reference evidence="2 3" key="1">
    <citation type="submission" date="2015-07" db="EMBL/GenBank/DDBJ databases">
        <title>Genome analysis of myxobacterium Chondromyces crocatus Cm c5 reveals a high potential for natural compound synthesis and the genetic basis for the loss of fruiting body formation.</title>
        <authorList>
            <person name="Zaburannyi N."/>
            <person name="Bunk B."/>
            <person name="Maier J."/>
            <person name="Overmann J."/>
            <person name="Mueller R."/>
        </authorList>
    </citation>
    <scope>NUCLEOTIDE SEQUENCE [LARGE SCALE GENOMIC DNA]</scope>
    <source>
        <strain evidence="2 3">Cm c5</strain>
    </source>
</reference>
<sequence>MSDASKPNEGEGSGLDEGDLPKLDFSTFVLSIIHSAYVHLGDAPSPGEAEGQNLLLARQDIDLLSLLEEKTRGNLNGEEERLLSQALYDLRVRYVEVAKGS</sequence>
<dbReference type="RefSeq" id="WP_245678076.1">
    <property type="nucleotide sequence ID" value="NZ_CP012159.1"/>
</dbReference>
<dbReference type="Proteomes" id="UP000067626">
    <property type="component" value="Chromosome"/>
</dbReference>
<accession>A0A0K1ER93</accession>
<dbReference type="KEGG" id="ccro:CMC5_075980"/>